<dbReference type="AlphaFoldDB" id="A0A8K0SXL9"/>
<evidence type="ECO:0000313" key="4">
    <source>
        <dbReference type="Proteomes" id="UP000813444"/>
    </source>
</evidence>
<feature type="compositionally biased region" description="Basic residues" evidence="1">
    <location>
        <begin position="274"/>
        <end position="287"/>
    </location>
</feature>
<feature type="compositionally biased region" description="Polar residues" evidence="1">
    <location>
        <begin position="65"/>
        <end position="85"/>
    </location>
</feature>
<dbReference type="InterPro" id="IPR035240">
    <property type="entry name" value="SprT_Zn_ribbon"/>
</dbReference>
<keyword evidence="4" id="KW-1185">Reference proteome</keyword>
<feature type="compositionally biased region" description="Acidic residues" evidence="1">
    <location>
        <begin position="127"/>
        <end position="137"/>
    </location>
</feature>
<evidence type="ECO:0000256" key="1">
    <source>
        <dbReference type="SAM" id="MobiDB-lite"/>
    </source>
</evidence>
<protein>
    <submittedName>
        <fullName evidence="3">SprT-like family-domain-containing protein</fullName>
    </submittedName>
</protein>
<dbReference type="GO" id="GO:0006950">
    <property type="term" value="P:response to stress"/>
    <property type="evidence" value="ECO:0007669"/>
    <property type="project" value="UniProtKB-ARBA"/>
</dbReference>
<gene>
    <name evidence="3" type="ORF">B0I35DRAFT_426820</name>
</gene>
<feature type="compositionally biased region" description="Basic and acidic residues" evidence="1">
    <location>
        <begin position="304"/>
        <end position="323"/>
    </location>
</feature>
<dbReference type="EMBL" id="JAGPNK010000004">
    <property type="protein sequence ID" value="KAH7322964.1"/>
    <property type="molecule type" value="Genomic_DNA"/>
</dbReference>
<dbReference type="CDD" id="cd00084">
    <property type="entry name" value="HMG-box_SF"/>
    <property type="match status" value="1"/>
</dbReference>
<organism evidence="3 4">
    <name type="scientific">Stachybotrys elegans</name>
    <dbReference type="NCBI Taxonomy" id="80388"/>
    <lineage>
        <taxon>Eukaryota</taxon>
        <taxon>Fungi</taxon>
        <taxon>Dikarya</taxon>
        <taxon>Ascomycota</taxon>
        <taxon>Pezizomycotina</taxon>
        <taxon>Sordariomycetes</taxon>
        <taxon>Hypocreomycetidae</taxon>
        <taxon>Hypocreales</taxon>
        <taxon>Stachybotryaceae</taxon>
        <taxon>Stachybotrys</taxon>
    </lineage>
</organism>
<feature type="region of interest" description="Disordered" evidence="1">
    <location>
        <begin position="1"/>
        <end position="359"/>
    </location>
</feature>
<feature type="compositionally biased region" description="Basic residues" evidence="1">
    <location>
        <begin position="347"/>
        <end position="356"/>
    </location>
</feature>
<feature type="compositionally biased region" description="Acidic residues" evidence="1">
    <location>
        <begin position="210"/>
        <end position="224"/>
    </location>
</feature>
<name>A0A8K0SXL9_9HYPO</name>
<reference evidence="3" key="1">
    <citation type="journal article" date="2021" name="Nat. Commun.">
        <title>Genetic determinants of endophytism in the Arabidopsis root mycobiome.</title>
        <authorList>
            <person name="Mesny F."/>
            <person name="Miyauchi S."/>
            <person name="Thiergart T."/>
            <person name="Pickel B."/>
            <person name="Atanasova L."/>
            <person name="Karlsson M."/>
            <person name="Huettel B."/>
            <person name="Barry K.W."/>
            <person name="Haridas S."/>
            <person name="Chen C."/>
            <person name="Bauer D."/>
            <person name="Andreopoulos W."/>
            <person name="Pangilinan J."/>
            <person name="LaButti K."/>
            <person name="Riley R."/>
            <person name="Lipzen A."/>
            <person name="Clum A."/>
            <person name="Drula E."/>
            <person name="Henrissat B."/>
            <person name="Kohler A."/>
            <person name="Grigoriev I.V."/>
            <person name="Martin F.M."/>
            <person name="Hacquard S."/>
        </authorList>
    </citation>
    <scope>NUCLEOTIDE SEQUENCE</scope>
    <source>
        <strain evidence="3">MPI-CAGE-CH-0235</strain>
    </source>
</reference>
<feature type="compositionally biased region" description="Basic and acidic residues" evidence="1">
    <location>
        <begin position="158"/>
        <end position="171"/>
    </location>
</feature>
<dbReference type="GO" id="GO:0005634">
    <property type="term" value="C:nucleus"/>
    <property type="evidence" value="ECO:0007669"/>
    <property type="project" value="TreeGrafter"/>
</dbReference>
<feature type="compositionally biased region" description="Polar residues" evidence="1">
    <location>
        <begin position="34"/>
        <end position="54"/>
    </location>
</feature>
<dbReference type="Pfam" id="PF10263">
    <property type="entry name" value="SprT-like"/>
    <property type="match status" value="1"/>
</dbReference>
<feature type="domain" description="SprT-like" evidence="2">
    <location>
        <begin position="416"/>
        <end position="572"/>
    </location>
</feature>
<dbReference type="SMART" id="SM00731">
    <property type="entry name" value="SprT"/>
    <property type="match status" value="1"/>
</dbReference>
<dbReference type="Gene3D" id="1.10.30.10">
    <property type="entry name" value="High mobility group box domain"/>
    <property type="match status" value="1"/>
</dbReference>
<sequence length="629" mass="70506">MARLTQRVVSSEDELPDIKTLVKKSAGPCKKAPANSNSGNTPKAQPASQSSKGSTVRKIRRLGSDGSQTPNNPLLQKWNGQQDDAISTKHAAAQTLSKAQRFQDWMESSPPPIARSTRTRRQRIAPELEDESDDDTAEDSHSDDSDEEETLQSRIRKLRDDKRTISQRKSENLGPDNMHNRPVTRERKQSGKGVNAKPTGQKVCVKEVGDLSESEGEFSSDSEADPSIYLTAGEDEFDDAASQLSDSFHLDSPARLRLGKMPRALPAVNMPRQSTRKTSLRSKKGVKEKHPPQSTDADLADTLSKLRLDFESPPHSMAAHDESDSTPSPPRTPSRTPQPKGLSSPRKVPRIPKTPHRPSMDVFWDQEFVNDWNDQHSPRKTLFAPRTPSPIKKDPPKSVKKSFNAGKHAMAERFLQELDKTIAQGKISQLAESTGGVKVIWSKTLNTTAGRANWRLVSGRQHHAHIELAEKVIDDEHRLLNVVAHEFCHLATFMIDGITNNPHGQHFKSWARKVSLEFADRGIQVTTKHSFAIDYKYIWQCVECFTEFKRHSKSIDPTRHRCGRCKNLLEQIKPKPRKAGQPSAYQTFVKENMAKVREENPGSPQKDLMKLVASKWAARNQVVGEMELV</sequence>
<dbReference type="Proteomes" id="UP000813444">
    <property type="component" value="Unassembled WGS sequence"/>
</dbReference>
<feature type="region of interest" description="Disordered" evidence="1">
    <location>
        <begin position="375"/>
        <end position="401"/>
    </location>
</feature>
<evidence type="ECO:0000259" key="2">
    <source>
        <dbReference type="SMART" id="SM00731"/>
    </source>
</evidence>
<comment type="caution">
    <text evidence="3">The sequence shown here is derived from an EMBL/GenBank/DDBJ whole genome shotgun (WGS) entry which is preliminary data.</text>
</comment>
<dbReference type="OrthoDB" id="20772at2759"/>
<evidence type="ECO:0000313" key="3">
    <source>
        <dbReference type="EMBL" id="KAH7322964.1"/>
    </source>
</evidence>
<dbReference type="PANTHER" id="PTHR23099">
    <property type="entry name" value="TRANSCRIPTIONAL REGULATOR"/>
    <property type="match status" value="1"/>
</dbReference>
<dbReference type="Pfam" id="PF17283">
    <property type="entry name" value="Zn_ribbon_SprT"/>
    <property type="match status" value="1"/>
</dbReference>
<dbReference type="InterPro" id="IPR006640">
    <property type="entry name" value="SprT-like_domain"/>
</dbReference>
<proteinExistence type="predicted"/>
<accession>A0A8K0SXL9</accession>
<dbReference type="InterPro" id="IPR036910">
    <property type="entry name" value="HMG_box_dom_sf"/>
</dbReference>
<dbReference type="PANTHER" id="PTHR23099:SF0">
    <property type="entry name" value="GERM CELL NUCLEAR ACIDIC PROTEIN"/>
    <property type="match status" value="1"/>
</dbReference>
<dbReference type="SUPFAM" id="SSF47095">
    <property type="entry name" value="HMG-box"/>
    <property type="match status" value="1"/>
</dbReference>